<sequence length="134" mass="15914">MKPKGIEYDRKRTKYACFKACEKSEQMFLPCDYMKEQYRFGYIGNTYFTEGYRKYGPALPRSVIYQKLKPLRTGIERTFGLVKENGYRMERTNFYKGIDNVTIHAVEQDNVLTQDIIFDFLRTGKKSPVLKLNY</sequence>
<organism evidence="1 2">
    <name type="scientific">Syntrophus gentianae</name>
    <dbReference type="NCBI Taxonomy" id="43775"/>
    <lineage>
        <taxon>Bacteria</taxon>
        <taxon>Pseudomonadati</taxon>
        <taxon>Thermodesulfobacteriota</taxon>
        <taxon>Syntrophia</taxon>
        <taxon>Syntrophales</taxon>
        <taxon>Syntrophaceae</taxon>
        <taxon>Syntrophus</taxon>
    </lineage>
</organism>
<evidence type="ECO:0000313" key="2">
    <source>
        <dbReference type="Proteomes" id="UP000198744"/>
    </source>
</evidence>
<reference evidence="1 2" key="1">
    <citation type="submission" date="2016-10" db="EMBL/GenBank/DDBJ databases">
        <authorList>
            <person name="de Groot N.N."/>
        </authorList>
    </citation>
    <scope>NUCLEOTIDE SEQUENCE [LARGE SCALE GENOMIC DNA]</scope>
    <source>
        <strain evidence="1 2">DSM 8423</strain>
    </source>
</reference>
<gene>
    <name evidence="1" type="ORF">SAMN04489760_102216</name>
</gene>
<dbReference type="Proteomes" id="UP000198744">
    <property type="component" value="Unassembled WGS sequence"/>
</dbReference>
<dbReference type="EMBL" id="FOBS01000002">
    <property type="protein sequence ID" value="SEM02369.1"/>
    <property type="molecule type" value="Genomic_DNA"/>
</dbReference>
<evidence type="ECO:0008006" key="3">
    <source>
        <dbReference type="Google" id="ProtNLM"/>
    </source>
</evidence>
<proteinExistence type="predicted"/>
<protein>
    <recommendedName>
        <fullName evidence="3">Transposase DDE domain-containing protein</fullName>
    </recommendedName>
</protein>
<accession>A0A1H7V005</accession>
<dbReference type="AlphaFoldDB" id="A0A1H7V005"/>
<name>A0A1H7V005_9BACT</name>
<evidence type="ECO:0000313" key="1">
    <source>
        <dbReference type="EMBL" id="SEM02369.1"/>
    </source>
</evidence>
<keyword evidence="2" id="KW-1185">Reference proteome</keyword>